<evidence type="ECO:0000256" key="1">
    <source>
        <dbReference type="SAM" id="Coils"/>
    </source>
</evidence>
<keyword evidence="1" id="KW-0175">Coiled coil</keyword>
<reference evidence="4" key="1">
    <citation type="submission" date="2025-08" db="UniProtKB">
        <authorList>
            <consortium name="RefSeq"/>
        </authorList>
    </citation>
    <scope>IDENTIFICATION</scope>
    <source>
        <tissue evidence="4">Fruit stalk</tissue>
    </source>
</reference>
<feature type="region of interest" description="Disordered" evidence="2">
    <location>
        <begin position="1"/>
        <end position="30"/>
    </location>
</feature>
<sequence length="446" mass="50048">MEDEKKKNNKRNKKKKNKQRITPEADEDFNGHIGDCFHDDNAELDLDTHQPNGALALDLLKELRKENESHVQTEATLQEKIKHLQDENESYIQKEATLEETIKQLRNEFDSHLKKEVSLEETILKLQHRNDTHLQKEASLEETIQQLQFENESHMQKVVGLEMNIVELHSEKELWLQEKASLEENNNQLLEEKTALDLKAANLEENIKQLEKEKESSILTEVVELEESRSKLLQENQQLTENVSGLQLYIQNLERNMTSGPSSDELKKQASGDEDLNSQIEAAIALVDKLIMENAELVEKVNELYVKLNRQSMAAGHSTGIESVPMAKVAETASVSNSVALSVENGSMLAPKMDAVEAAPVYNGKIDGENVDGQHVAPLPIFIEAEDSGEIVQIPLDDTDVRDLESQATDGEENFVPISDAPLIGAPFRLISFAAKYVSGADLVNN</sequence>
<name>A0A6P5Y264_DURZI</name>
<keyword evidence="3" id="KW-1185">Reference proteome</keyword>
<feature type="coiled-coil region" evidence="1">
    <location>
        <begin position="60"/>
        <end position="256"/>
    </location>
</feature>
<accession>A0A6P5Y264</accession>
<evidence type="ECO:0000256" key="2">
    <source>
        <dbReference type="SAM" id="MobiDB-lite"/>
    </source>
</evidence>
<gene>
    <name evidence="4" type="primary">LOC111288058</name>
</gene>
<dbReference type="AlphaFoldDB" id="A0A6P5Y264"/>
<feature type="compositionally biased region" description="Basic residues" evidence="2">
    <location>
        <begin position="7"/>
        <end position="19"/>
    </location>
</feature>
<dbReference type="Proteomes" id="UP000515121">
    <property type="component" value="Unplaced"/>
</dbReference>
<protein>
    <submittedName>
        <fullName evidence="4">Protein hook homolog isoform X2</fullName>
    </submittedName>
</protein>
<organism evidence="3 4">
    <name type="scientific">Durio zibethinus</name>
    <name type="common">Durian</name>
    <dbReference type="NCBI Taxonomy" id="66656"/>
    <lineage>
        <taxon>Eukaryota</taxon>
        <taxon>Viridiplantae</taxon>
        <taxon>Streptophyta</taxon>
        <taxon>Embryophyta</taxon>
        <taxon>Tracheophyta</taxon>
        <taxon>Spermatophyta</taxon>
        <taxon>Magnoliopsida</taxon>
        <taxon>eudicotyledons</taxon>
        <taxon>Gunneridae</taxon>
        <taxon>Pentapetalae</taxon>
        <taxon>rosids</taxon>
        <taxon>malvids</taxon>
        <taxon>Malvales</taxon>
        <taxon>Malvaceae</taxon>
        <taxon>Helicteroideae</taxon>
        <taxon>Durio</taxon>
    </lineage>
</organism>
<evidence type="ECO:0000313" key="4">
    <source>
        <dbReference type="RefSeq" id="XP_022734547.1"/>
    </source>
</evidence>
<proteinExistence type="predicted"/>
<dbReference type="GeneID" id="111288058"/>
<evidence type="ECO:0000313" key="3">
    <source>
        <dbReference type="Proteomes" id="UP000515121"/>
    </source>
</evidence>
<dbReference type="RefSeq" id="XP_022734547.1">
    <property type="nucleotide sequence ID" value="XM_022878812.1"/>
</dbReference>